<gene>
    <name evidence="2" type="ORF">NI17_017890</name>
</gene>
<evidence type="ECO:0000313" key="2">
    <source>
        <dbReference type="EMBL" id="UOE18662.1"/>
    </source>
</evidence>
<keyword evidence="1" id="KW-0812">Transmembrane</keyword>
<dbReference type="AlphaFoldDB" id="A0AA97M361"/>
<proteinExistence type="predicted"/>
<evidence type="ECO:0000256" key="1">
    <source>
        <dbReference type="SAM" id="Phobius"/>
    </source>
</evidence>
<keyword evidence="3" id="KW-1185">Reference proteome</keyword>
<organism evidence="2 3">
    <name type="scientific">Thermobifida halotolerans</name>
    <dbReference type="NCBI Taxonomy" id="483545"/>
    <lineage>
        <taxon>Bacteria</taxon>
        <taxon>Bacillati</taxon>
        <taxon>Actinomycetota</taxon>
        <taxon>Actinomycetes</taxon>
        <taxon>Streptosporangiales</taxon>
        <taxon>Nocardiopsidaceae</taxon>
        <taxon>Thermobifida</taxon>
    </lineage>
</organism>
<name>A0AA97M361_9ACTN</name>
<dbReference type="Proteomes" id="UP000265719">
    <property type="component" value="Chromosome"/>
</dbReference>
<accession>A0AA97M361</accession>
<feature type="transmembrane region" description="Helical" evidence="1">
    <location>
        <begin position="50"/>
        <end position="73"/>
    </location>
</feature>
<sequence length="130" mass="14753">MCSPAHPYCWGGPPVTHTEYGKPVQHGPEPDWEAVQTSPEFQELRRRLRVFVFPMTAFFLAWYLLYVVVAAYASDFMAVKLVGNINIGIVFGLLQFVSTFVITGLYVRYAGSRLDPIADKIRHEIEGEDK</sequence>
<dbReference type="EMBL" id="CP063196">
    <property type="protein sequence ID" value="UOE18662.1"/>
    <property type="molecule type" value="Genomic_DNA"/>
</dbReference>
<dbReference type="PANTHER" id="PTHR38441">
    <property type="entry name" value="INTEGRAL MEMBRANE PROTEIN-RELATED"/>
    <property type="match status" value="1"/>
</dbReference>
<protein>
    <submittedName>
        <fullName evidence="2">DUF485 domain-containing protein</fullName>
    </submittedName>
</protein>
<dbReference type="Pfam" id="PF04341">
    <property type="entry name" value="DUF485"/>
    <property type="match status" value="1"/>
</dbReference>
<keyword evidence="1" id="KW-1133">Transmembrane helix</keyword>
<reference evidence="2" key="1">
    <citation type="submission" date="2020-10" db="EMBL/GenBank/DDBJ databases">
        <title>De novo genome project of the cellulose decomposer Thermobifida halotolerans type strain.</title>
        <authorList>
            <person name="Nagy I."/>
            <person name="Horvath B."/>
            <person name="Kukolya J."/>
            <person name="Nagy I."/>
            <person name="Orsini M."/>
        </authorList>
    </citation>
    <scope>NUCLEOTIDE SEQUENCE</scope>
    <source>
        <strain evidence="2">DSM 44931</strain>
    </source>
</reference>
<keyword evidence="1" id="KW-0472">Membrane</keyword>
<evidence type="ECO:0000313" key="3">
    <source>
        <dbReference type="Proteomes" id="UP000265719"/>
    </source>
</evidence>
<dbReference type="KEGG" id="thao:NI17_017890"/>
<dbReference type="InterPro" id="IPR007436">
    <property type="entry name" value="DUF485"/>
</dbReference>
<feature type="transmembrane region" description="Helical" evidence="1">
    <location>
        <begin position="85"/>
        <end position="107"/>
    </location>
</feature>
<dbReference type="PANTHER" id="PTHR38441:SF1">
    <property type="entry name" value="MEMBRANE PROTEIN"/>
    <property type="match status" value="1"/>
</dbReference>